<proteinExistence type="predicted"/>
<dbReference type="SUPFAM" id="SSF50978">
    <property type="entry name" value="WD40 repeat-like"/>
    <property type="match status" value="1"/>
</dbReference>
<feature type="compositionally biased region" description="Low complexity" evidence="1">
    <location>
        <begin position="263"/>
        <end position="279"/>
    </location>
</feature>
<gene>
    <name evidence="2" type="ORF">CDEB00056_LOCUS19044</name>
</gene>
<reference evidence="2" key="1">
    <citation type="submission" date="2021-01" db="EMBL/GenBank/DDBJ databases">
        <authorList>
            <person name="Corre E."/>
            <person name="Pelletier E."/>
            <person name="Niang G."/>
            <person name="Scheremetjew M."/>
            <person name="Finn R."/>
            <person name="Kale V."/>
            <person name="Holt S."/>
            <person name="Cochrane G."/>
            <person name="Meng A."/>
            <person name="Brown T."/>
            <person name="Cohen L."/>
        </authorList>
    </citation>
    <scope>NUCLEOTIDE SEQUENCE</scope>
    <source>
        <strain evidence="2">MM31A-1</strain>
    </source>
</reference>
<protein>
    <submittedName>
        <fullName evidence="2">Uncharacterized protein</fullName>
    </submittedName>
</protein>
<feature type="compositionally biased region" description="Polar residues" evidence="1">
    <location>
        <begin position="107"/>
        <end position="123"/>
    </location>
</feature>
<feature type="region of interest" description="Disordered" evidence="1">
    <location>
        <begin position="1"/>
        <end position="362"/>
    </location>
</feature>
<dbReference type="PANTHER" id="PTHR44163:SF1">
    <property type="entry name" value="U3 SMALL NUCLEOLAR RNA-ASSOCIATED PROTEIN 4 HOMOLOG"/>
    <property type="match status" value="1"/>
</dbReference>
<feature type="compositionally biased region" description="Low complexity" evidence="1">
    <location>
        <begin position="295"/>
        <end position="311"/>
    </location>
</feature>
<feature type="compositionally biased region" description="Low complexity" evidence="1">
    <location>
        <begin position="197"/>
        <end position="209"/>
    </location>
</feature>
<feature type="compositionally biased region" description="Low complexity" evidence="1">
    <location>
        <begin position="174"/>
        <end position="185"/>
    </location>
</feature>
<dbReference type="GO" id="GO:0032040">
    <property type="term" value="C:small-subunit processome"/>
    <property type="evidence" value="ECO:0007669"/>
    <property type="project" value="TreeGrafter"/>
</dbReference>
<dbReference type="GO" id="GO:0030686">
    <property type="term" value="C:90S preribosome"/>
    <property type="evidence" value="ECO:0007669"/>
    <property type="project" value="InterPro"/>
</dbReference>
<name>A0A7S3VE41_9STRA</name>
<dbReference type="GO" id="GO:0003723">
    <property type="term" value="F:RNA binding"/>
    <property type="evidence" value="ECO:0007669"/>
    <property type="project" value="TreeGrafter"/>
</dbReference>
<sequence length="1301" mass="139693">MPRSSTPSTPIGGGISPRRTRSARGKKRRTPVKESPASAAPAPAPAPAPISETLAEAEEKDIAQELPILSTPQRMTRARAKATGFSDYSSCDDSVATPRRSARKRAASTNNLVSATKSTTKKPMSSVKVKSTPVRKGVPPLPPKSRRKKPPLPPSVKAPTSPDADTPQVEAEPEPAAVAVASPKAQGRSRINKVLKEAAATALPETPAPNKKKRRRSSSKPLDTDVSEAAAVPLPETPAAAVNVSVTSEKKKRRFKPENADVAEAAATALPETPAPAKSPVRKKRRSKPVNADVAEAAATALPETPAPAKSPVRKKRRSKPVNADVAKAVATTLPETPAPRTNANSGRKKKRRSLTRGEDVSKAAMAAAAVMEEMGNLSEDEDASMQVIPRDIPAPPESPMRKKSIPAPVSTPESPMRKKAAPAPPKAVVAVLEEKQMAVNVHRFRYAAYIPNGILRLCATPPGTGTDAPDPCPYLAVSREGGAVELVSPCEKYKCIAQVEGMRNRNIDAMAWLRTPTSSTEDMNMDTSSGDAYFCSDHATAMASHSSRKLYGASRDGTIFHINFSTKRHSGIIGSGGGAVFCLVTMGDLLAAGCEDGSVRLYAPSTSTEPNAPCLELVSTLPSVGAAVISIACLPGAGMNGMEGSILYAGVSDGTIRKFVCSSAVSRAKLTGHAPHAISTGAVLSSTSTSTSTSRESFSSLQWKSTLRMTVENRGRRSATKIWTVQALKDGTVISGDSMGQVHFWDGNAGTLLQSIEHNSHNGDVLDLAVSRDEKIMASGVDSKVICIERAPGSSSGPGGSKWVMTNQQRSHTHDVNSLAMVYTTDTDGHFGTLNHNGQSTSNSAPKVREWLVSGGVDTKVCSYLVAKMRKYRPQIAYKYPTRAPIVLSRKVRMLSIMRSDKVDFFQLARMDNSEVVPDFSKALDEDKAYLGSVSITSLHNLISFDVSDDGKYLAVSNAVGLLLFQLDLVDSFNEDGEKVQLLVPRKVTIPEDSNISVACSTLKWGKDGLLVCATASGPIHLVRVEDSLQEDSDDDVSSAQVTLEDTFTAHMTTSATATSLPVNQLTLSENGRWMAAGRNIVGKSCVEVFSLQSSSDSGTASVNQHWWTLPCMEAPHSCIKFIGEADVDPALVVACNNGVVYLFDVGQRQLSDWSQDLGFPSGSHLPRELALCPDCPDSLAFNTATPKKIIMGGHTWFTSIDLSKRVPLRSKPFPTTHFKAKKWSKSYIQERQRCGSFSDKLKDDLKRDETNRNFTICLRYSGIIFQDFLDKNEMVVVEQPWLGIVNSLPDALFRQRYGA</sequence>
<dbReference type="Gene3D" id="2.130.10.10">
    <property type="entry name" value="YVTN repeat-like/Quinoprotein amine dehydrogenase"/>
    <property type="match status" value="2"/>
</dbReference>
<dbReference type="GO" id="GO:0000462">
    <property type="term" value="P:maturation of SSU-rRNA from tricistronic rRNA transcript (SSU-rRNA, 5.8S rRNA, LSU-rRNA)"/>
    <property type="evidence" value="ECO:0007669"/>
    <property type="project" value="InterPro"/>
</dbReference>
<dbReference type="PANTHER" id="PTHR44163">
    <property type="entry name" value="U3 SMALL NUCLEOLAR RNA-ASSOCIATED PROTEIN 4 HOMOLOG"/>
    <property type="match status" value="1"/>
</dbReference>
<organism evidence="2">
    <name type="scientific">Chaetoceros debilis</name>
    <dbReference type="NCBI Taxonomy" id="122233"/>
    <lineage>
        <taxon>Eukaryota</taxon>
        <taxon>Sar</taxon>
        <taxon>Stramenopiles</taxon>
        <taxon>Ochrophyta</taxon>
        <taxon>Bacillariophyta</taxon>
        <taxon>Coscinodiscophyceae</taxon>
        <taxon>Chaetocerotophycidae</taxon>
        <taxon>Chaetocerotales</taxon>
        <taxon>Chaetocerotaceae</taxon>
        <taxon>Chaetoceros</taxon>
    </lineage>
</organism>
<dbReference type="InterPro" id="IPR015943">
    <property type="entry name" value="WD40/YVTN_repeat-like_dom_sf"/>
</dbReference>
<dbReference type="EMBL" id="HBIO01024802">
    <property type="protein sequence ID" value="CAE0474191.1"/>
    <property type="molecule type" value="Transcribed_RNA"/>
</dbReference>
<dbReference type="GO" id="GO:0034455">
    <property type="term" value="C:t-UTP complex"/>
    <property type="evidence" value="ECO:0007669"/>
    <property type="project" value="TreeGrafter"/>
</dbReference>
<dbReference type="SUPFAM" id="SSF101908">
    <property type="entry name" value="Putative isomerase YbhE"/>
    <property type="match status" value="1"/>
</dbReference>
<dbReference type="InterPro" id="IPR036322">
    <property type="entry name" value="WD40_repeat_dom_sf"/>
</dbReference>
<dbReference type="InterPro" id="IPR001680">
    <property type="entry name" value="WD40_rpt"/>
</dbReference>
<dbReference type="SMART" id="SM00320">
    <property type="entry name" value="WD40"/>
    <property type="match status" value="6"/>
</dbReference>
<accession>A0A7S3VE41</accession>
<feature type="compositionally biased region" description="Basic residues" evidence="1">
    <location>
        <begin position="18"/>
        <end position="30"/>
    </location>
</feature>
<evidence type="ECO:0000313" key="2">
    <source>
        <dbReference type="EMBL" id="CAE0474191.1"/>
    </source>
</evidence>
<feature type="region of interest" description="Disordered" evidence="1">
    <location>
        <begin position="392"/>
        <end position="422"/>
    </location>
</feature>
<dbReference type="InterPro" id="IPR046351">
    <property type="entry name" value="UTP4"/>
</dbReference>
<evidence type="ECO:0000256" key="1">
    <source>
        <dbReference type="SAM" id="MobiDB-lite"/>
    </source>
</evidence>